<dbReference type="AlphaFoldDB" id="A0A554NB84"/>
<organism evidence="1 2">
    <name type="scientific">Haloglomus irregulare</name>
    <dbReference type="NCBI Taxonomy" id="2234134"/>
    <lineage>
        <taxon>Archaea</taxon>
        <taxon>Methanobacteriati</taxon>
        <taxon>Methanobacteriota</taxon>
        <taxon>Stenosarchaea group</taxon>
        <taxon>Halobacteria</taxon>
        <taxon>Halobacteriales</taxon>
        <taxon>Natronomonadaceae</taxon>
        <taxon>Haloglomus</taxon>
    </lineage>
</organism>
<comment type="caution">
    <text evidence="1">The sequence shown here is derived from an EMBL/GenBank/DDBJ whole genome shotgun (WGS) entry which is preliminary data.</text>
</comment>
<sequence>MDRGFTIRVAAVGTLVAGGLVATLAGDVTVAGVTGRTLGFGLLAAGLGLAATAEGTDGERRTTLLLAFSGGCLLLASRTDGPGRYGAVALATVAAVGALYRDTLTGGTVE</sequence>
<proteinExistence type="predicted"/>
<evidence type="ECO:0000313" key="1">
    <source>
        <dbReference type="EMBL" id="TSD14648.1"/>
    </source>
</evidence>
<keyword evidence="2" id="KW-1185">Reference proteome</keyword>
<reference evidence="1 2" key="1">
    <citation type="submission" date="2018-06" db="EMBL/GenBank/DDBJ databases">
        <title>Natronomonas sp. F16-60 a new haloarchaeon isolated from a solar saltern of Isla Cristina, Huelva, Spain.</title>
        <authorList>
            <person name="Duran-Viseras A."/>
            <person name="Sanchez-Porro C."/>
            <person name="Ventosa A."/>
        </authorList>
    </citation>
    <scope>NUCLEOTIDE SEQUENCE [LARGE SCALE GENOMIC DNA]</scope>
    <source>
        <strain evidence="1 2">F16-60</strain>
    </source>
</reference>
<dbReference type="EMBL" id="QMDX01000003">
    <property type="protein sequence ID" value="TSD14648.1"/>
    <property type="molecule type" value="Genomic_DNA"/>
</dbReference>
<evidence type="ECO:0000313" key="2">
    <source>
        <dbReference type="Proteomes" id="UP000319894"/>
    </source>
</evidence>
<dbReference type="RefSeq" id="WP_144261364.1">
    <property type="nucleotide sequence ID" value="NZ_QMDX01000003.1"/>
</dbReference>
<gene>
    <name evidence="1" type="ORF">DP107_06585</name>
</gene>
<name>A0A554NB84_9EURY</name>
<dbReference type="InParanoid" id="A0A554NB84"/>
<protein>
    <submittedName>
        <fullName evidence="1">Uncharacterized protein</fullName>
    </submittedName>
</protein>
<accession>A0A554NB84</accession>
<dbReference type="Proteomes" id="UP000319894">
    <property type="component" value="Unassembled WGS sequence"/>
</dbReference>